<evidence type="ECO:0000256" key="3">
    <source>
        <dbReference type="ARBA" id="ARBA00022748"/>
    </source>
</evidence>
<proteinExistence type="inferred from homology"/>
<protein>
    <submittedName>
        <fullName evidence="8">DsbE family thiol:disulfide interchange protein</fullName>
    </submittedName>
</protein>
<keyword evidence="5" id="KW-0676">Redox-active center</keyword>
<dbReference type="Proteomes" id="UP000539372">
    <property type="component" value="Unassembled WGS sequence"/>
</dbReference>
<dbReference type="PANTHER" id="PTHR42852">
    <property type="entry name" value="THIOL:DISULFIDE INTERCHANGE PROTEIN DSBE"/>
    <property type="match status" value="1"/>
</dbReference>
<dbReference type="PANTHER" id="PTHR42852:SF6">
    <property type="entry name" value="THIOL:DISULFIDE INTERCHANGE PROTEIN DSBE"/>
    <property type="match status" value="1"/>
</dbReference>
<dbReference type="CDD" id="cd03010">
    <property type="entry name" value="TlpA_like_DsbE"/>
    <property type="match status" value="1"/>
</dbReference>
<dbReference type="InterPro" id="IPR013766">
    <property type="entry name" value="Thioredoxin_domain"/>
</dbReference>
<evidence type="ECO:0000259" key="7">
    <source>
        <dbReference type="PROSITE" id="PS51352"/>
    </source>
</evidence>
<keyword evidence="6" id="KW-0472">Membrane</keyword>
<dbReference type="SUPFAM" id="SSF52833">
    <property type="entry name" value="Thioredoxin-like"/>
    <property type="match status" value="1"/>
</dbReference>
<dbReference type="GO" id="GO:0015036">
    <property type="term" value="F:disulfide oxidoreductase activity"/>
    <property type="evidence" value="ECO:0007669"/>
    <property type="project" value="InterPro"/>
</dbReference>
<dbReference type="Gene3D" id="3.40.30.10">
    <property type="entry name" value="Glutaredoxin"/>
    <property type="match status" value="1"/>
</dbReference>
<dbReference type="InterPro" id="IPR004799">
    <property type="entry name" value="Periplasmic_diS_OxRdtase_DsbE"/>
</dbReference>
<dbReference type="RefSeq" id="WP_169625333.1">
    <property type="nucleotide sequence ID" value="NZ_JABBNT010000003.1"/>
</dbReference>
<dbReference type="InterPro" id="IPR017937">
    <property type="entry name" value="Thioredoxin_CS"/>
</dbReference>
<evidence type="ECO:0000256" key="6">
    <source>
        <dbReference type="SAM" id="Phobius"/>
    </source>
</evidence>
<feature type="domain" description="Thioredoxin" evidence="7">
    <location>
        <begin position="48"/>
        <end position="192"/>
    </location>
</feature>
<accession>A0A7Y0E0I4</accession>
<dbReference type="InterPro" id="IPR050553">
    <property type="entry name" value="Thioredoxin_ResA/DsbE_sf"/>
</dbReference>
<dbReference type="PROSITE" id="PS00194">
    <property type="entry name" value="THIOREDOXIN_1"/>
    <property type="match status" value="1"/>
</dbReference>
<evidence type="ECO:0000256" key="2">
    <source>
        <dbReference type="ARBA" id="ARBA00007758"/>
    </source>
</evidence>
<name>A0A7Y0E0I4_9PROT</name>
<dbReference type="NCBIfam" id="TIGR00385">
    <property type="entry name" value="dsbE"/>
    <property type="match status" value="1"/>
</dbReference>
<keyword evidence="6" id="KW-1133">Transmembrane helix</keyword>
<comment type="caution">
    <text evidence="8">The sequence shown here is derived from an EMBL/GenBank/DDBJ whole genome shotgun (WGS) entry which is preliminary data.</text>
</comment>
<evidence type="ECO:0000256" key="1">
    <source>
        <dbReference type="ARBA" id="ARBA00004196"/>
    </source>
</evidence>
<organism evidence="8 9">
    <name type="scientific">Pacificispira spongiicola</name>
    <dbReference type="NCBI Taxonomy" id="2729598"/>
    <lineage>
        <taxon>Bacteria</taxon>
        <taxon>Pseudomonadati</taxon>
        <taxon>Pseudomonadota</taxon>
        <taxon>Alphaproteobacteria</taxon>
        <taxon>Rhodospirillales</taxon>
        <taxon>Rhodospirillaceae</taxon>
        <taxon>Pacificispira</taxon>
    </lineage>
</organism>
<evidence type="ECO:0000256" key="5">
    <source>
        <dbReference type="ARBA" id="ARBA00023284"/>
    </source>
</evidence>
<keyword evidence="3" id="KW-0201">Cytochrome c-type biogenesis</keyword>
<sequence>MTDTASPKPTSGRRWLFAALPLVLFAALAGAFFYQLRYGTDPKLIPSALIGDPVPQTVLEPLKSDKPGFGPDDFGPGSANGQPILVNVFASWCVPCRVEHPIISALARERGIPVYGLNSKDKREDAIRWLNELGDPYTRIGYDPLGRAGIDWGVYGYPETFLVSPKGEVVYKYVGPITPQVLEREFLPRLDAFAEGAQ</sequence>
<evidence type="ECO:0000256" key="4">
    <source>
        <dbReference type="ARBA" id="ARBA00023157"/>
    </source>
</evidence>
<reference evidence="8 9" key="1">
    <citation type="submission" date="2020-04" db="EMBL/GenBank/DDBJ databases">
        <title>Rhodospirillaceae bacterium KN72 isolated from deep sea.</title>
        <authorList>
            <person name="Zhang D.-C."/>
        </authorList>
    </citation>
    <scope>NUCLEOTIDE SEQUENCE [LARGE SCALE GENOMIC DNA]</scope>
    <source>
        <strain evidence="8 9">KN72</strain>
    </source>
</reference>
<dbReference type="AlphaFoldDB" id="A0A7Y0E0I4"/>
<keyword evidence="9" id="KW-1185">Reference proteome</keyword>
<dbReference type="GO" id="GO:0030288">
    <property type="term" value="C:outer membrane-bounded periplasmic space"/>
    <property type="evidence" value="ECO:0007669"/>
    <property type="project" value="InterPro"/>
</dbReference>
<dbReference type="EMBL" id="JABBNT010000003">
    <property type="protein sequence ID" value="NMM44951.1"/>
    <property type="molecule type" value="Genomic_DNA"/>
</dbReference>
<dbReference type="GO" id="GO:0017004">
    <property type="term" value="P:cytochrome complex assembly"/>
    <property type="evidence" value="ECO:0007669"/>
    <property type="project" value="UniProtKB-KW"/>
</dbReference>
<evidence type="ECO:0000313" key="9">
    <source>
        <dbReference type="Proteomes" id="UP000539372"/>
    </source>
</evidence>
<evidence type="ECO:0000313" key="8">
    <source>
        <dbReference type="EMBL" id="NMM44951.1"/>
    </source>
</evidence>
<comment type="similarity">
    <text evidence="2">Belongs to the thioredoxin family. DsbE subfamily.</text>
</comment>
<dbReference type="PROSITE" id="PS51352">
    <property type="entry name" value="THIOREDOXIN_2"/>
    <property type="match status" value="1"/>
</dbReference>
<gene>
    <name evidence="8" type="ORF">HH303_10715</name>
</gene>
<keyword evidence="6" id="KW-0812">Transmembrane</keyword>
<comment type="subcellular location">
    <subcellularLocation>
        <location evidence="1">Cell envelope</location>
    </subcellularLocation>
</comment>
<dbReference type="InterPro" id="IPR036249">
    <property type="entry name" value="Thioredoxin-like_sf"/>
</dbReference>
<dbReference type="InterPro" id="IPR013740">
    <property type="entry name" value="Redoxin"/>
</dbReference>
<dbReference type="Pfam" id="PF08534">
    <property type="entry name" value="Redoxin"/>
    <property type="match status" value="1"/>
</dbReference>
<feature type="transmembrane region" description="Helical" evidence="6">
    <location>
        <begin position="15"/>
        <end position="34"/>
    </location>
</feature>
<keyword evidence="4" id="KW-1015">Disulfide bond</keyword>